<name>A0A1X7UHM4_AMPQE</name>
<protein>
    <recommendedName>
        <fullName evidence="14">Dynein heavy chain linker domain-containing protein</fullName>
    </recommendedName>
</protein>
<keyword evidence="5" id="KW-0067">ATP-binding</keyword>
<dbReference type="PANTHER" id="PTHR22878:SF66">
    <property type="entry name" value="DYNEIN AXONEMAL HEAVY CHAIN 7"/>
    <property type="match status" value="1"/>
</dbReference>
<evidence type="ECO:0000259" key="14">
    <source>
        <dbReference type="Pfam" id="PF08393"/>
    </source>
</evidence>
<dbReference type="GO" id="GO:0007018">
    <property type="term" value="P:microtubule-based movement"/>
    <property type="evidence" value="ECO:0007669"/>
    <property type="project" value="InterPro"/>
</dbReference>
<dbReference type="GO" id="GO:0051959">
    <property type="term" value="F:dynein light intermediate chain binding"/>
    <property type="evidence" value="ECO:0007669"/>
    <property type="project" value="InterPro"/>
</dbReference>
<keyword evidence="3" id="KW-0493">Microtubule</keyword>
<dbReference type="GO" id="GO:0005524">
    <property type="term" value="F:ATP binding"/>
    <property type="evidence" value="ECO:0007669"/>
    <property type="project" value="UniProtKB-KW"/>
</dbReference>
<feature type="domain" description="Dynein heavy chain linker" evidence="14">
    <location>
        <begin position="652"/>
        <end position="807"/>
    </location>
</feature>
<dbReference type="Pfam" id="PF08393">
    <property type="entry name" value="DHC_N2"/>
    <property type="match status" value="1"/>
</dbReference>
<comment type="subcellular location">
    <subcellularLocation>
        <location evidence="1">Cytoplasm</location>
        <location evidence="1">Cytoskeleton</location>
        <location evidence="1">Cilium axoneme</location>
    </subcellularLocation>
</comment>
<keyword evidence="11" id="KW-0966">Cell projection</keyword>
<dbReference type="GO" id="GO:0045505">
    <property type="term" value="F:dynein intermediate chain binding"/>
    <property type="evidence" value="ECO:0007669"/>
    <property type="project" value="InterPro"/>
</dbReference>
<dbReference type="FunFam" id="1.10.287.2620:FF:000002">
    <property type="entry name" value="Dynein heavy chain 2, axonemal"/>
    <property type="match status" value="1"/>
</dbReference>
<feature type="region of interest" description="Disordered" evidence="13">
    <location>
        <begin position="1"/>
        <end position="117"/>
    </location>
</feature>
<dbReference type="InterPro" id="IPR013602">
    <property type="entry name" value="Dynein_heavy_linker"/>
</dbReference>
<evidence type="ECO:0000256" key="9">
    <source>
        <dbReference type="ARBA" id="ARBA00023175"/>
    </source>
</evidence>
<evidence type="ECO:0000256" key="12">
    <source>
        <dbReference type="SAM" id="Coils"/>
    </source>
</evidence>
<organism evidence="15">
    <name type="scientific">Amphimedon queenslandica</name>
    <name type="common">Sponge</name>
    <dbReference type="NCBI Taxonomy" id="400682"/>
    <lineage>
        <taxon>Eukaryota</taxon>
        <taxon>Metazoa</taxon>
        <taxon>Porifera</taxon>
        <taxon>Demospongiae</taxon>
        <taxon>Heteroscleromorpha</taxon>
        <taxon>Haplosclerida</taxon>
        <taxon>Niphatidae</taxon>
        <taxon>Amphimedon</taxon>
    </lineage>
</organism>
<proteinExistence type="predicted"/>
<evidence type="ECO:0000313" key="15">
    <source>
        <dbReference type="EnsemblMetazoa" id="Aqu2.1.26966_001"/>
    </source>
</evidence>
<evidence type="ECO:0000256" key="4">
    <source>
        <dbReference type="ARBA" id="ARBA00022741"/>
    </source>
</evidence>
<evidence type="ECO:0000256" key="8">
    <source>
        <dbReference type="ARBA" id="ARBA00023069"/>
    </source>
</evidence>
<evidence type="ECO:0000256" key="1">
    <source>
        <dbReference type="ARBA" id="ARBA00004430"/>
    </source>
</evidence>
<evidence type="ECO:0000256" key="2">
    <source>
        <dbReference type="ARBA" id="ARBA00022490"/>
    </source>
</evidence>
<keyword evidence="9" id="KW-0505">Motor protein</keyword>
<keyword evidence="2" id="KW-0963">Cytoplasm</keyword>
<reference evidence="15" key="1">
    <citation type="submission" date="2017-05" db="UniProtKB">
        <authorList>
            <consortium name="EnsemblMetazoa"/>
        </authorList>
    </citation>
    <scope>IDENTIFICATION</scope>
</reference>
<keyword evidence="6" id="KW-0243">Dynein</keyword>
<evidence type="ECO:0000256" key="6">
    <source>
        <dbReference type="ARBA" id="ARBA00023017"/>
    </source>
</evidence>
<dbReference type="PANTHER" id="PTHR22878">
    <property type="entry name" value="DYNEIN HEAVY CHAIN 6, AXONEMAL-LIKE-RELATED"/>
    <property type="match status" value="1"/>
</dbReference>
<sequence>RAIMEVGTRGYNKKGEDPLRWLPSLPQKRTKPDWQDVSPEFKLFPGVTKEMIGAEQRPHTNTVSGLPSLLRPPANKGRQLASRHSRSRSWDPNRPGPSSTKHPQALPSHQPSPLPATHKRREDFRHALVKMIMNYPAEEEETADGDLSANEKDTLRYLYYIQRGIDTEHVAPMEDSWLEHVMSLLHQKLRTSPRLASLLEKLCDEMRDDYLLGVKKSIVDFVLRDPHQVEVKRSSSTKQLPHRQELDVVPKPWNKSVVQAYESISVKLFVTNPVLTQVLNDWYRDLSKERLIHKETLFGHPEPMELNVFQSLVTKDLETTKHILHKKWFPEVQNIFYNGNKRKQVPFAHLDAYFESGAVLMTNLLRELTLDSITEYEGIFCSKPKLVGYFPGFIISAVINGTRLEFEPSVGGFEVVVLNAFDKIVEIGSSLPRVESKLYPSESAYAARPNLHPYVDPNALKEAKKKVAQVIQDSMQKPKDHVLLFEKFNPLISRQAEEDIKQFLSEEHSFLEYEQLVMQYENIIKELQYDIGKVSHSTLSKSDIYLNQETFNWHNRIPKIFEEHEEIVKQSQKEAEDGLKLRRERFLSELEGYAKQIEEFETFGDLQEIQRYLKKGQALRTKLEEAQTKIEGFNSEEDAFDWERTQYPLRNKLYNTLDPYYKLYETITEFQTKSDLWMDGPMSGVDPDQVENEAGGMWRALYKLEKTFSENPNPLKMAQKVKGRVDEFKELLPLIGALFNPGLRERHWMKMSELAGRELMPTIDSNLRSYIEMNLDQYLEQFEAISEAASKEHSLEKAMEKMISEWDD</sequence>
<keyword evidence="7 12" id="KW-0175">Coiled coil</keyword>
<evidence type="ECO:0000256" key="5">
    <source>
        <dbReference type="ARBA" id="ARBA00022840"/>
    </source>
</evidence>
<dbReference type="InParanoid" id="A0A1X7UHM4"/>
<evidence type="ECO:0000256" key="10">
    <source>
        <dbReference type="ARBA" id="ARBA00023212"/>
    </source>
</evidence>
<dbReference type="InterPro" id="IPR026983">
    <property type="entry name" value="DHC"/>
</dbReference>
<keyword evidence="4" id="KW-0547">Nucleotide-binding</keyword>
<dbReference type="OrthoDB" id="5593012at2759"/>
<dbReference type="GO" id="GO:0005874">
    <property type="term" value="C:microtubule"/>
    <property type="evidence" value="ECO:0007669"/>
    <property type="project" value="UniProtKB-KW"/>
</dbReference>
<evidence type="ECO:0000256" key="11">
    <source>
        <dbReference type="ARBA" id="ARBA00023273"/>
    </source>
</evidence>
<dbReference type="AlphaFoldDB" id="A0A1X7UHM4"/>
<feature type="compositionally biased region" description="Polar residues" evidence="13">
    <location>
        <begin position="96"/>
        <end position="111"/>
    </location>
</feature>
<dbReference type="GO" id="GO:0005930">
    <property type="term" value="C:axoneme"/>
    <property type="evidence" value="ECO:0007669"/>
    <property type="project" value="UniProtKB-SubCell"/>
</dbReference>
<feature type="coiled-coil region" evidence="12">
    <location>
        <begin position="609"/>
        <end position="636"/>
    </location>
</feature>
<keyword evidence="8" id="KW-0969">Cilium</keyword>
<evidence type="ECO:0000256" key="3">
    <source>
        <dbReference type="ARBA" id="ARBA00022701"/>
    </source>
</evidence>
<dbReference type="EnsemblMetazoa" id="Aqu2.1.26966_001">
    <property type="protein sequence ID" value="Aqu2.1.26966_001"/>
    <property type="gene ID" value="Aqu2.1.26966"/>
</dbReference>
<accession>A0A1X7UHM4</accession>
<evidence type="ECO:0000256" key="13">
    <source>
        <dbReference type="SAM" id="MobiDB-lite"/>
    </source>
</evidence>
<dbReference type="GO" id="GO:0030286">
    <property type="term" value="C:dynein complex"/>
    <property type="evidence" value="ECO:0007669"/>
    <property type="project" value="UniProtKB-KW"/>
</dbReference>
<dbReference type="Gene3D" id="1.10.287.2620">
    <property type="match status" value="1"/>
</dbReference>
<evidence type="ECO:0000256" key="7">
    <source>
        <dbReference type="ARBA" id="ARBA00023054"/>
    </source>
</evidence>
<keyword evidence="10" id="KW-0206">Cytoskeleton</keyword>